<keyword evidence="1" id="KW-0812">Transmembrane</keyword>
<feature type="transmembrane region" description="Helical" evidence="1">
    <location>
        <begin position="30"/>
        <end position="47"/>
    </location>
</feature>
<proteinExistence type="predicted"/>
<evidence type="ECO:0000313" key="2">
    <source>
        <dbReference type="EMBL" id="KAG0146963.1"/>
    </source>
</evidence>
<reference evidence="2" key="1">
    <citation type="submission" date="2013-11" db="EMBL/GenBank/DDBJ databases">
        <title>Genome sequence of the fusiform rust pathogen reveals effectors for host alternation and coevolution with pine.</title>
        <authorList>
            <consortium name="DOE Joint Genome Institute"/>
            <person name="Smith K."/>
            <person name="Pendleton A."/>
            <person name="Kubisiak T."/>
            <person name="Anderson C."/>
            <person name="Salamov A."/>
            <person name="Aerts A."/>
            <person name="Riley R."/>
            <person name="Clum A."/>
            <person name="Lindquist E."/>
            <person name="Ence D."/>
            <person name="Campbell M."/>
            <person name="Kronenberg Z."/>
            <person name="Feau N."/>
            <person name="Dhillon B."/>
            <person name="Hamelin R."/>
            <person name="Burleigh J."/>
            <person name="Smith J."/>
            <person name="Yandell M."/>
            <person name="Nelson C."/>
            <person name="Grigoriev I."/>
            <person name="Davis J."/>
        </authorList>
    </citation>
    <scope>NUCLEOTIDE SEQUENCE</scope>
    <source>
        <strain evidence="2">G11</strain>
    </source>
</reference>
<gene>
    <name evidence="2" type="ORF">CROQUDRAFT_656764</name>
</gene>
<accession>A0A9P6TDP5</accession>
<evidence type="ECO:0000313" key="3">
    <source>
        <dbReference type="Proteomes" id="UP000886653"/>
    </source>
</evidence>
<dbReference type="Proteomes" id="UP000886653">
    <property type="component" value="Unassembled WGS sequence"/>
</dbReference>
<evidence type="ECO:0000256" key="1">
    <source>
        <dbReference type="SAM" id="Phobius"/>
    </source>
</evidence>
<dbReference type="EMBL" id="MU167254">
    <property type="protein sequence ID" value="KAG0146963.1"/>
    <property type="molecule type" value="Genomic_DNA"/>
</dbReference>
<keyword evidence="3" id="KW-1185">Reference proteome</keyword>
<comment type="caution">
    <text evidence="2">The sequence shown here is derived from an EMBL/GenBank/DDBJ whole genome shotgun (WGS) entry which is preliminary data.</text>
</comment>
<keyword evidence="1" id="KW-0472">Membrane</keyword>
<protein>
    <submittedName>
        <fullName evidence="2">Uncharacterized protein</fullName>
    </submittedName>
</protein>
<name>A0A9P6TDP5_9BASI</name>
<sequence length="91" mass="9825">MQTTFKTTPSLILTSTTTVNPDTIGGTENIITYSSIIILSIALQVILHPDFLPTSMKDSFDLSFNAFSVGPRALQAAFLAGLDPTPIVRRI</sequence>
<keyword evidence="1" id="KW-1133">Transmembrane helix</keyword>
<organism evidence="2 3">
    <name type="scientific">Cronartium quercuum f. sp. fusiforme G11</name>
    <dbReference type="NCBI Taxonomy" id="708437"/>
    <lineage>
        <taxon>Eukaryota</taxon>
        <taxon>Fungi</taxon>
        <taxon>Dikarya</taxon>
        <taxon>Basidiomycota</taxon>
        <taxon>Pucciniomycotina</taxon>
        <taxon>Pucciniomycetes</taxon>
        <taxon>Pucciniales</taxon>
        <taxon>Coleosporiaceae</taxon>
        <taxon>Cronartium</taxon>
    </lineage>
</organism>
<dbReference type="AlphaFoldDB" id="A0A9P6TDP5"/>